<dbReference type="RefSeq" id="WP_165400165.1">
    <property type="nucleotide sequence ID" value="NZ_SGXD01000002.1"/>
</dbReference>
<dbReference type="EMBL" id="SGXD01000002">
    <property type="protein sequence ID" value="RZS89627.1"/>
    <property type="molecule type" value="Genomic_DNA"/>
</dbReference>
<evidence type="ECO:0000313" key="2">
    <source>
        <dbReference type="EMBL" id="RZS89627.1"/>
    </source>
</evidence>
<evidence type="ECO:0008006" key="4">
    <source>
        <dbReference type="Google" id="ProtNLM"/>
    </source>
</evidence>
<dbReference type="Proteomes" id="UP000293638">
    <property type="component" value="Unassembled WGS sequence"/>
</dbReference>
<organism evidence="2 3">
    <name type="scientific">Motilibacter rhizosphaerae</name>
    <dbReference type="NCBI Taxonomy" id="598652"/>
    <lineage>
        <taxon>Bacteria</taxon>
        <taxon>Bacillati</taxon>
        <taxon>Actinomycetota</taxon>
        <taxon>Actinomycetes</taxon>
        <taxon>Motilibacterales</taxon>
        <taxon>Motilibacteraceae</taxon>
        <taxon>Motilibacter</taxon>
    </lineage>
</organism>
<protein>
    <recommendedName>
        <fullName evidence="4">SPOR domain-containing protein</fullName>
    </recommendedName>
</protein>
<evidence type="ECO:0000313" key="3">
    <source>
        <dbReference type="Proteomes" id="UP000293638"/>
    </source>
</evidence>
<name>A0A4Q7NRE6_9ACTN</name>
<feature type="compositionally biased region" description="Basic and acidic residues" evidence="1">
    <location>
        <begin position="46"/>
        <end position="57"/>
    </location>
</feature>
<sequence>MAEYWYCLKHGTVEDTELCQGADRMGPYPSREQAQHALESAAQKTEAWDKDPRWNDD</sequence>
<keyword evidence="3" id="KW-1185">Reference proteome</keyword>
<comment type="caution">
    <text evidence="2">The sequence shown here is derived from an EMBL/GenBank/DDBJ whole genome shotgun (WGS) entry which is preliminary data.</text>
</comment>
<accession>A0A4Q7NRE6</accession>
<proteinExistence type="predicted"/>
<feature type="region of interest" description="Disordered" evidence="1">
    <location>
        <begin position="22"/>
        <end position="57"/>
    </location>
</feature>
<gene>
    <name evidence="2" type="ORF">EV189_1396</name>
</gene>
<dbReference type="AlphaFoldDB" id="A0A4Q7NRE6"/>
<evidence type="ECO:0000256" key="1">
    <source>
        <dbReference type="SAM" id="MobiDB-lite"/>
    </source>
</evidence>
<reference evidence="2 3" key="1">
    <citation type="submission" date="2019-02" db="EMBL/GenBank/DDBJ databases">
        <title>Genomic Encyclopedia of Type Strains, Phase IV (KMG-IV): sequencing the most valuable type-strain genomes for metagenomic binning, comparative biology and taxonomic classification.</title>
        <authorList>
            <person name="Goeker M."/>
        </authorList>
    </citation>
    <scope>NUCLEOTIDE SEQUENCE [LARGE SCALE GENOMIC DNA]</scope>
    <source>
        <strain evidence="2 3">DSM 45622</strain>
    </source>
</reference>